<organism evidence="2 3">
    <name type="scientific">Bacteroides cellulosilyticus</name>
    <dbReference type="NCBI Taxonomy" id="246787"/>
    <lineage>
        <taxon>Bacteria</taxon>
        <taxon>Pseudomonadati</taxon>
        <taxon>Bacteroidota</taxon>
        <taxon>Bacteroidia</taxon>
        <taxon>Bacteroidales</taxon>
        <taxon>Bacteroidaceae</taxon>
        <taxon>Bacteroides</taxon>
    </lineage>
</organism>
<gene>
    <name evidence="2" type="ORF">F2Y86_21440</name>
</gene>
<feature type="domain" description="Macro" evidence="1">
    <location>
        <begin position="569"/>
        <end position="748"/>
    </location>
</feature>
<dbReference type="Pfam" id="PF14903">
    <property type="entry name" value="WG_beta_rep"/>
    <property type="match status" value="1"/>
</dbReference>
<proteinExistence type="predicted"/>
<evidence type="ECO:0000259" key="1">
    <source>
        <dbReference type="PROSITE" id="PS51154"/>
    </source>
</evidence>
<dbReference type="AlphaFoldDB" id="A0A5M6A3T9"/>
<protein>
    <submittedName>
        <fullName evidence="2">O-acetyl-ADP-ribose deacetylase</fullName>
    </submittedName>
</protein>
<dbReference type="Proteomes" id="UP000325055">
    <property type="component" value="Unassembled WGS sequence"/>
</dbReference>
<dbReference type="SUPFAM" id="SSF52949">
    <property type="entry name" value="Macro domain-like"/>
    <property type="match status" value="1"/>
</dbReference>
<comment type="caution">
    <text evidence="2">The sequence shown here is derived from an EMBL/GenBank/DDBJ whole genome shotgun (WGS) entry which is preliminary data.</text>
</comment>
<name>A0A5M6A3T9_9BACE</name>
<reference evidence="2 3" key="1">
    <citation type="journal article" date="2019" name="Nat. Med.">
        <title>A library of human gut bacterial isolates paired with longitudinal multiomics data enables mechanistic microbiome research.</title>
        <authorList>
            <person name="Poyet M."/>
            <person name="Groussin M."/>
            <person name="Gibbons S.M."/>
            <person name="Avila-Pacheco J."/>
            <person name="Jiang X."/>
            <person name="Kearney S.M."/>
            <person name="Perrotta A.R."/>
            <person name="Berdy B."/>
            <person name="Zhao S."/>
            <person name="Lieberman T.D."/>
            <person name="Swanson P.K."/>
            <person name="Smith M."/>
            <person name="Roesemann S."/>
            <person name="Alexander J.E."/>
            <person name="Rich S.A."/>
            <person name="Livny J."/>
            <person name="Vlamakis H."/>
            <person name="Clish C."/>
            <person name="Bullock K."/>
            <person name="Deik A."/>
            <person name="Scott J."/>
            <person name="Pierce K.A."/>
            <person name="Xavier R.J."/>
            <person name="Alm E.J."/>
        </authorList>
    </citation>
    <scope>NUCLEOTIDE SEQUENCE [LARGE SCALE GENOMIC DNA]</scope>
    <source>
        <strain evidence="2 3">BIOML-A7</strain>
    </source>
</reference>
<dbReference type="SMART" id="SM00506">
    <property type="entry name" value="A1pp"/>
    <property type="match status" value="1"/>
</dbReference>
<dbReference type="PANTHER" id="PTHR11106">
    <property type="entry name" value="GANGLIOSIDE INDUCED DIFFERENTIATION ASSOCIATED PROTEIN 2-RELATED"/>
    <property type="match status" value="1"/>
</dbReference>
<dbReference type="InterPro" id="IPR043472">
    <property type="entry name" value="Macro_dom-like"/>
</dbReference>
<accession>A0A5M6A3T9</accession>
<dbReference type="PANTHER" id="PTHR11106:SF27">
    <property type="entry name" value="MACRO DOMAIN-CONTAINING PROTEIN"/>
    <property type="match status" value="1"/>
</dbReference>
<evidence type="ECO:0000313" key="2">
    <source>
        <dbReference type="EMBL" id="KAA5404503.1"/>
    </source>
</evidence>
<dbReference type="InterPro" id="IPR032774">
    <property type="entry name" value="WG_beta_rep"/>
</dbReference>
<dbReference type="Pfam" id="PF01661">
    <property type="entry name" value="Macro"/>
    <property type="match status" value="1"/>
</dbReference>
<dbReference type="EMBL" id="VVYW01000022">
    <property type="protein sequence ID" value="KAA5404503.1"/>
    <property type="molecule type" value="Genomic_DNA"/>
</dbReference>
<dbReference type="InterPro" id="IPR002589">
    <property type="entry name" value="Macro_dom"/>
</dbReference>
<dbReference type="NCBIfam" id="NF001664">
    <property type="entry name" value="PRK00431.1-6"/>
    <property type="match status" value="1"/>
</dbReference>
<dbReference type="Gene3D" id="3.40.220.10">
    <property type="entry name" value="Leucine Aminopeptidase, subunit E, domain 1"/>
    <property type="match status" value="1"/>
</dbReference>
<dbReference type="CDD" id="cd02908">
    <property type="entry name" value="Macro_OAADPr_deacetylase"/>
    <property type="match status" value="1"/>
</dbReference>
<dbReference type="PROSITE" id="PS51154">
    <property type="entry name" value="MACRO"/>
    <property type="match status" value="1"/>
</dbReference>
<evidence type="ECO:0000313" key="3">
    <source>
        <dbReference type="Proteomes" id="UP000325055"/>
    </source>
</evidence>
<dbReference type="GO" id="GO:0061463">
    <property type="term" value="F:O-acetyl-ADP-ribose deacetylase activity"/>
    <property type="evidence" value="ECO:0007669"/>
    <property type="project" value="TreeGrafter"/>
</dbReference>
<sequence>MNKTGFVIVYNDAGQAGLQDENGQLVVPCQYDKILDYDDDGYIRVLKGDVYGTLNWNCQEVIPHSIGLTHLGVFYKGTARAVKNGLWGLVDEKGAEASDFCFQEIKAHRKWGYDAIRKDGVTGILAEDGTFTPGKIKTPKNKYQSVRVFHNDVAPAYTWQNKWIFVDRDLNRVNDYEYYGMDPVLRHGIYNIFWAPSSFGAAFYDGKPIIEEQYDYPLHFENGLTITQKKHWDKEGKEVLLANGQPQYDMGILKDTGEYLFKPVYYELHWNDYETKDCWYAEDRKLAYLLFPDGTRHVYDKRWVDRTKFRPSIPAKNRDKYMSERELEARYVPQEICSKAIYQFSLERVLYQLSCWTGSSYDPLHFYYRDTDAPIQVKKQYKTGTILRCGSTMAVTQSLLRPVHKYRFLIATRKAIETKRLSEIHRGKYQNPDADTYVLHKNSFFLVYDVYTYAGITQIVLLQLPCGFTKLAQTEGINLKKLKAYGPDLENLKQYARWDLQNKLSEEVHGYSLSEKWEKKMYQPIGLTDELKPVPLEKEAMADETCYGDPDYILDTYYDICMDDCENVWRRESFMKDTHKTIQVVLGDITRLYVDAIVNAANTSLLGGGGVDGAIHRAAGKQLLEACKKLNGCAVGESKMTDAYQLPCKKIIHTVGPVWKGGNQGEPELLARCYETALQLAEEHGVSSIAFPCISTGVYHYPKQEAAQVALTTIRNTIKEGCYKGDVVLCCFQEEDAAVYKELLTSRTWSF</sequence>